<dbReference type="SMART" id="SM00393">
    <property type="entry name" value="R3H"/>
    <property type="match status" value="1"/>
</dbReference>
<dbReference type="GO" id="GO:0008360">
    <property type="term" value="P:regulation of cell shape"/>
    <property type="evidence" value="ECO:0007669"/>
    <property type="project" value="UniProtKB-KW"/>
</dbReference>
<comment type="function">
    <text evidence="6">A probable RNA chaperone. Forms a complex with KhpA which binds to cellular RNA and controls its expression. Plays a role in peptidoglycan (PG) homeostasis and cell length regulation.</text>
</comment>
<organism evidence="9 10">
    <name type="scientific">Pusillibacter faecalis</name>
    <dbReference type="NCBI Taxonomy" id="2714358"/>
    <lineage>
        <taxon>Bacteria</taxon>
        <taxon>Bacillati</taxon>
        <taxon>Bacillota</taxon>
        <taxon>Clostridia</taxon>
        <taxon>Eubacteriales</taxon>
        <taxon>Oscillospiraceae</taxon>
        <taxon>Pusillibacter</taxon>
    </lineage>
</organism>
<dbReference type="Gene3D" id="3.30.1370.50">
    <property type="entry name" value="R3H-like domain"/>
    <property type="match status" value="1"/>
</dbReference>
<sequence length="267" mass="30300">MRQYIDVTGKTEEEAINAALAQLSMDRDDVSVELLERAKAGFLGLGSCPAKVRVYYGPEEEPAEKQPERKPEPKPEKRTEARPEKRVEPKMEQAEKKPKKVEETPVVPALGEEVDDEKAQAIRRFLTGLMEQMEVSAVIKVYQPEKGRYKVFLEGEHMGALIGRRGETLDAIQQLTSYAVNRTGGRVRVQLDAEGYRNKREQSLQHLARKVASKVTRYHRSVTLEPMNAYERHVIHVALQDVPGVTTHSTGVDPNRRVVVTYDRDKK</sequence>
<protein>
    <recommendedName>
        <fullName evidence="6">RNA-binding protein KhpB</fullName>
    </recommendedName>
    <alternativeName>
        <fullName evidence="6">RNA-binding protein EloR</fullName>
    </alternativeName>
</protein>
<dbReference type="Gene3D" id="3.30.300.20">
    <property type="match status" value="1"/>
</dbReference>
<evidence type="ECO:0000256" key="2">
    <source>
        <dbReference type="ARBA" id="ARBA00022884"/>
    </source>
</evidence>
<dbReference type="InterPro" id="IPR039247">
    <property type="entry name" value="KhpB"/>
</dbReference>
<keyword evidence="10" id="KW-1185">Reference proteome</keyword>
<dbReference type="SMART" id="SM00322">
    <property type="entry name" value="KH"/>
    <property type="match status" value="1"/>
</dbReference>
<comment type="caution">
    <text evidence="6">Lacks conserved residue(s) required for the propagation of feature annotation.</text>
</comment>
<keyword evidence="3 6" id="KW-0133">Cell shape</keyword>
<dbReference type="InterPro" id="IPR001374">
    <property type="entry name" value="R3H_dom"/>
</dbReference>
<dbReference type="CDD" id="cd02644">
    <property type="entry name" value="R3H_jag"/>
    <property type="match status" value="1"/>
</dbReference>
<dbReference type="InterPro" id="IPR032782">
    <property type="entry name" value="KhpB_N"/>
</dbReference>
<dbReference type="InterPro" id="IPR034079">
    <property type="entry name" value="R3H_KhpB"/>
</dbReference>
<dbReference type="AlphaFoldDB" id="A0A810QD20"/>
<feature type="compositionally biased region" description="Basic and acidic residues" evidence="7">
    <location>
        <begin position="63"/>
        <end position="103"/>
    </location>
</feature>
<dbReference type="SUPFAM" id="SSF82708">
    <property type="entry name" value="R3H domain"/>
    <property type="match status" value="1"/>
</dbReference>
<dbReference type="RefSeq" id="WP_187030069.1">
    <property type="nucleotide sequence ID" value="NZ_AP023420.1"/>
</dbReference>
<keyword evidence="5 6" id="KW-0961">Cell wall biogenesis/degradation</keyword>
<evidence type="ECO:0000256" key="4">
    <source>
        <dbReference type="ARBA" id="ARBA00023186"/>
    </source>
</evidence>
<comment type="similarity">
    <text evidence="6">Belongs to the KhpB RNA-binding protein family.</text>
</comment>
<dbReference type="PANTHER" id="PTHR35800">
    <property type="entry name" value="PROTEIN JAG"/>
    <property type="match status" value="1"/>
</dbReference>
<dbReference type="GO" id="GO:0005737">
    <property type="term" value="C:cytoplasm"/>
    <property type="evidence" value="ECO:0007669"/>
    <property type="project" value="UniProtKB-SubCell"/>
</dbReference>
<evidence type="ECO:0000256" key="5">
    <source>
        <dbReference type="ARBA" id="ARBA00023316"/>
    </source>
</evidence>
<dbReference type="EMBL" id="AP023420">
    <property type="protein sequence ID" value="BCK84137.1"/>
    <property type="molecule type" value="Genomic_DNA"/>
</dbReference>
<evidence type="ECO:0000256" key="1">
    <source>
        <dbReference type="ARBA" id="ARBA00022490"/>
    </source>
</evidence>
<dbReference type="NCBIfam" id="NF041568">
    <property type="entry name" value="Jag_EloR"/>
    <property type="match status" value="1"/>
</dbReference>
<keyword evidence="1 6" id="KW-0963">Cytoplasm</keyword>
<feature type="region of interest" description="Disordered" evidence="7">
    <location>
        <begin position="59"/>
        <end position="103"/>
    </location>
</feature>
<dbReference type="PROSITE" id="PS50084">
    <property type="entry name" value="KH_TYPE_1"/>
    <property type="match status" value="1"/>
</dbReference>
<comment type="subunit">
    <text evidence="6">Forms a complex with KhpA.</text>
</comment>
<evidence type="ECO:0000256" key="7">
    <source>
        <dbReference type="SAM" id="MobiDB-lite"/>
    </source>
</evidence>
<evidence type="ECO:0000313" key="10">
    <source>
        <dbReference type="Proteomes" id="UP000679848"/>
    </source>
</evidence>
<dbReference type="GO" id="GO:0071555">
    <property type="term" value="P:cell wall organization"/>
    <property type="evidence" value="ECO:0007669"/>
    <property type="project" value="UniProtKB-KW"/>
</dbReference>
<dbReference type="SUPFAM" id="SSF54814">
    <property type="entry name" value="Prokaryotic type KH domain (KH-domain type II)"/>
    <property type="match status" value="1"/>
</dbReference>
<dbReference type="Gene3D" id="3.30.30.80">
    <property type="entry name" value="probable RNA-binding protein from clostridium symbiosum atcc 14940"/>
    <property type="match status" value="1"/>
</dbReference>
<dbReference type="InterPro" id="IPR038247">
    <property type="entry name" value="Jag_N_dom_sf"/>
</dbReference>
<dbReference type="CDD" id="cd02414">
    <property type="entry name" value="KH-II_Jag"/>
    <property type="match status" value="1"/>
</dbReference>
<dbReference type="PROSITE" id="PS51061">
    <property type="entry name" value="R3H"/>
    <property type="match status" value="1"/>
</dbReference>
<dbReference type="GO" id="GO:0003723">
    <property type="term" value="F:RNA binding"/>
    <property type="evidence" value="ECO:0007669"/>
    <property type="project" value="UniProtKB-UniRule"/>
</dbReference>
<dbReference type="InterPro" id="IPR038008">
    <property type="entry name" value="Jag_KH"/>
</dbReference>
<dbReference type="PANTHER" id="PTHR35800:SF1">
    <property type="entry name" value="RNA-BINDING PROTEIN KHPB"/>
    <property type="match status" value="1"/>
</dbReference>
<comment type="domain">
    <text evidence="6">Has an N-terminal Jag-N domain and 2 RNA-binding domains (KH and R3H).</text>
</comment>
<dbReference type="Pfam" id="PF01424">
    <property type="entry name" value="R3H"/>
    <property type="match status" value="1"/>
</dbReference>
<dbReference type="KEGG" id="pfaa:MM59RIKEN_14560"/>
<dbReference type="GO" id="GO:0009252">
    <property type="term" value="P:peptidoglycan biosynthetic process"/>
    <property type="evidence" value="ECO:0007669"/>
    <property type="project" value="UniProtKB-UniRule"/>
</dbReference>
<evidence type="ECO:0000313" key="9">
    <source>
        <dbReference type="EMBL" id="BCK84137.1"/>
    </source>
</evidence>
<comment type="subcellular location">
    <subcellularLocation>
        <location evidence="6">Cytoplasm</location>
    </subcellularLocation>
</comment>
<dbReference type="HAMAP" id="MF_00867">
    <property type="entry name" value="KhpB"/>
    <property type="match status" value="1"/>
</dbReference>
<dbReference type="Proteomes" id="UP000679848">
    <property type="component" value="Chromosome"/>
</dbReference>
<dbReference type="Pfam" id="PF13083">
    <property type="entry name" value="KH_KhpA-B"/>
    <property type="match status" value="1"/>
</dbReference>
<proteinExistence type="inferred from homology"/>
<keyword evidence="2 6" id="KW-0694">RNA-binding</keyword>
<evidence type="ECO:0000256" key="3">
    <source>
        <dbReference type="ARBA" id="ARBA00022960"/>
    </source>
</evidence>
<dbReference type="InterPro" id="IPR015946">
    <property type="entry name" value="KH_dom-like_a/b"/>
</dbReference>
<keyword evidence="4 6" id="KW-0143">Chaperone</keyword>
<dbReference type="InterPro" id="IPR009019">
    <property type="entry name" value="KH_sf_prok-type"/>
</dbReference>
<feature type="domain" description="R3H" evidence="8">
    <location>
        <begin position="198"/>
        <end position="264"/>
    </location>
</feature>
<accession>A0A810QD20</accession>
<dbReference type="InterPro" id="IPR004087">
    <property type="entry name" value="KH_dom"/>
</dbReference>
<name>A0A810QD20_9FIRM</name>
<evidence type="ECO:0000256" key="6">
    <source>
        <dbReference type="HAMAP-Rule" id="MF_00867"/>
    </source>
</evidence>
<dbReference type="InterPro" id="IPR036867">
    <property type="entry name" value="R3H_dom_sf"/>
</dbReference>
<dbReference type="Pfam" id="PF14804">
    <property type="entry name" value="Jag_N"/>
    <property type="match status" value="1"/>
</dbReference>
<reference evidence="9" key="1">
    <citation type="submission" date="2020-09" db="EMBL/GenBank/DDBJ databases">
        <title>New species isolated from human feces.</title>
        <authorList>
            <person name="Kitahara M."/>
            <person name="Shigeno Y."/>
            <person name="Shime M."/>
            <person name="Matsumoto Y."/>
            <person name="Nakamura S."/>
            <person name="Motooka D."/>
            <person name="Fukuoka S."/>
            <person name="Nishikawa H."/>
            <person name="Benno Y."/>
        </authorList>
    </citation>
    <scope>NUCLEOTIDE SEQUENCE</scope>
    <source>
        <strain evidence="9">MM59</strain>
    </source>
</reference>
<evidence type="ECO:0000259" key="8">
    <source>
        <dbReference type="PROSITE" id="PS51061"/>
    </source>
</evidence>
<dbReference type="SMART" id="SM01245">
    <property type="entry name" value="Jag_N"/>
    <property type="match status" value="1"/>
</dbReference>
<gene>
    <name evidence="6" type="primary">khpB</name>
    <name evidence="6" type="synonym">eloR</name>
    <name evidence="9" type="ORF">MM59RIKEN_14560</name>
</gene>